<dbReference type="AlphaFoldDB" id="A0A061SLS0"/>
<evidence type="ECO:0000256" key="1">
    <source>
        <dbReference type="SAM" id="MobiDB-lite"/>
    </source>
</evidence>
<dbReference type="EMBL" id="GBEZ01001322">
    <property type="protein sequence ID" value="JAC83641.1"/>
    <property type="molecule type" value="Transcribed_RNA"/>
</dbReference>
<accession>A0A061SLS0</accession>
<reference evidence="2" key="1">
    <citation type="submission" date="2014-05" db="EMBL/GenBank/DDBJ databases">
        <title>The transcriptome of the halophilic microalga Tetraselmis sp. GSL018 isolated from the Great Salt Lake, Utah.</title>
        <authorList>
            <person name="Jinkerson R.E."/>
            <person name="D'Adamo S."/>
            <person name="Posewitz M.C."/>
        </authorList>
    </citation>
    <scope>NUCLEOTIDE SEQUENCE</scope>
    <source>
        <strain evidence="2">GSL018</strain>
    </source>
</reference>
<organism evidence="2">
    <name type="scientific">Tetraselmis sp. GSL018</name>
    <dbReference type="NCBI Taxonomy" id="582737"/>
    <lineage>
        <taxon>Eukaryota</taxon>
        <taxon>Viridiplantae</taxon>
        <taxon>Chlorophyta</taxon>
        <taxon>core chlorophytes</taxon>
        <taxon>Chlorodendrophyceae</taxon>
        <taxon>Chlorodendrales</taxon>
        <taxon>Chlorodendraceae</taxon>
        <taxon>Tetraselmis</taxon>
    </lineage>
</organism>
<feature type="non-terminal residue" evidence="2">
    <location>
        <position position="79"/>
    </location>
</feature>
<protein>
    <submittedName>
        <fullName evidence="2">Uncharacterized protein</fullName>
    </submittedName>
</protein>
<name>A0A061SLS0_9CHLO</name>
<gene>
    <name evidence="2" type="ORF">TSPGSL018_2859</name>
</gene>
<evidence type="ECO:0000313" key="2">
    <source>
        <dbReference type="EMBL" id="JAC83641.1"/>
    </source>
</evidence>
<proteinExistence type="predicted"/>
<feature type="non-terminal residue" evidence="2">
    <location>
        <position position="1"/>
    </location>
</feature>
<feature type="region of interest" description="Disordered" evidence="1">
    <location>
        <begin position="47"/>
        <end position="79"/>
    </location>
</feature>
<sequence length="79" mass="8512">AAYLSLHCACAFSKPPPLPAARDPFPPRPPPLPRSPIVLLADRFPFPHPSSAAQPPCDWSELPSPPEPLAPAQPFRIEA</sequence>